<evidence type="ECO:0000313" key="12">
    <source>
        <dbReference type="Proteomes" id="UP000887116"/>
    </source>
</evidence>
<keyword evidence="12" id="KW-1185">Reference proteome</keyword>
<feature type="compositionally biased region" description="Polar residues" evidence="9">
    <location>
        <begin position="297"/>
        <end position="306"/>
    </location>
</feature>
<dbReference type="PROSITE" id="PS50114">
    <property type="entry name" value="GATA_ZN_FINGER_2"/>
    <property type="match status" value="1"/>
</dbReference>
<evidence type="ECO:0000256" key="4">
    <source>
        <dbReference type="ARBA" id="ARBA00022833"/>
    </source>
</evidence>
<feature type="region of interest" description="Disordered" evidence="9">
    <location>
        <begin position="275"/>
        <end position="334"/>
    </location>
</feature>
<comment type="subcellular location">
    <subcellularLocation>
        <location evidence="1">Nucleus</location>
    </subcellularLocation>
</comment>
<feature type="compositionally biased region" description="Polar residues" evidence="9">
    <location>
        <begin position="23"/>
        <end position="35"/>
    </location>
</feature>
<dbReference type="Pfam" id="PF00320">
    <property type="entry name" value="GATA"/>
    <property type="match status" value="1"/>
</dbReference>
<dbReference type="EMBL" id="BMAO01015032">
    <property type="protein sequence ID" value="GFQ98854.1"/>
    <property type="molecule type" value="Genomic_DNA"/>
</dbReference>
<comment type="caution">
    <text evidence="11">The sequence shown here is derived from an EMBL/GenBank/DDBJ whole genome shotgun (WGS) entry which is preliminary data.</text>
</comment>
<dbReference type="SUPFAM" id="SSF57716">
    <property type="entry name" value="Glucocorticoid receptor-like (DNA-binding domain)"/>
    <property type="match status" value="1"/>
</dbReference>
<dbReference type="PANTHER" id="PTHR10071:SF281">
    <property type="entry name" value="BOX A-BINDING FACTOR-RELATED"/>
    <property type="match status" value="1"/>
</dbReference>
<dbReference type="GO" id="GO:0008270">
    <property type="term" value="F:zinc ion binding"/>
    <property type="evidence" value="ECO:0007669"/>
    <property type="project" value="UniProtKB-KW"/>
</dbReference>
<evidence type="ECO:0000259" key="10">
    <source>
        <dbReference type="PROSITE" id="PS50114"/>
    </source>
</evidence>
<feature type="compositionally biased region" description="Polar residues" evidence="9">
    <location>
        <begin position="46"/>
        <end position="55"/>
    </location>
</feature>
<evidence type="ECO:0000256" key="2">
    <source>
        <dbReference type="ARBA" id="ARBA00022723"/>
    </source>
</evidence>
<dbReference type="CDD" id="cd00202">
    <property type="entry name" value="ZnF_GATA"/>
    <property type="match status" value="1"/>
</dbReference>
<evidence type="ECO:0000256" key="8">
    <source>
        <dbReference type="PROSITE-ProRule" id="PRU00094"/>
    </source>
</evidence>
<organism evidence="11 12">
    <name type="scientific">Trichonephila clavata</name>
    <name type="common">Joro spider</name>
    <name type="synonym">Nephila clavata</name>
    <dbReference type="NCBI Taxonomy" id="2740835"/>
    <lineage>
        <taxon>Eukaryota</taxon>
        <taxon>Metazoa</taxon>
        <taxon>Ecdysozoa</taxon>
        <taxon>Arthropoda</taxon>
        <taxon>Chelicerata</taxon>
        <taxon>Arachnida</taxon>
        <taxon>Araneae</taxon>
        <taxon>Araneomorphae</taxon>
        <taxon>Entelegynae</taxon>
        <taxon>Araneoidea</taxon>
        <taxon>Nephilidae</taxon>
        <taxon>Trichonephila</taxon>
    </lineage>
</organism>
<sequence length="334" mass="36962">MDSFFSGMSSFVQLPVCSPGSQLVQTPNSSPIAQLSSSVRSHNSSPNADQLFTSGSQRSSPPSMNPSSSEMKVPNLFAQSPFYPSALCAILGDPPAYSESRQCTQVDERSTYAVLETYQPHQTYHELQGEDGGQFRLGQDGIGSAGSSINSSAMIDHEQNSGDFSFSEMREVKTESVAVYHQQCTQCGAFEADTDSSVINRSGNYICDDCIQRVQRQNLRQQNKKKKKGPALSRRSDQICCNCKTQKTSLWRRSQNGEFICNPCGLYYKLHNRDRPQEMRKDSIQTRNRNKPKNANRQKASNNSPPETVPISPPGPSFTILPPGSLMYNQGTPF</sequence>
<keyword evidence="3 8" id="KW-0863">Zinc-finger</keyword>
<dbReference type="GO" id="GO:0005634">
    <property type="term" value="C:nucleus"/>
    <property type="evidence" value="ECO:0007669"/>
    <property type="project" value="UniProtKB-SubCell"/>
</dbReference>
<feature type="compositionally biased region" description="Low complexity" evidence="9">
    <location>
        <begin position="36"/>
        <end position="45"/>
    </location>
</feature>
<dbReference type="PRINTS" id="PR00619">
    <property type="entry name" value="GATAZNFINGER"/>
</dbReference>
<dbReference type="InterPro" id="IPR000679">
    <property type="entry name" value="Znf_GATA"/>
</dbReference>
<evidence type="ECO:0000256" key="5">
    <source>
        <dbReference type="ARBA" id="ARBA00023015"/>
    </source>
</evidence>
<evidence type="ECO:0000256" key="7">
    <source>
        <dbReference type="ARBA" id="ARBA00023242"/>
    </source>
</evidence>
<dbReference type="OrthoDB" id="6433316at2759"/>
<dbReference type="GO" id="GO:0000122">
    <property type="term" value="P:negative regulation of transcription by RNA polymerase II"/>
    <property type="evidence" value="ECO:0007669"/>
    <property type="project" value="TreeGrafter"/>
</dbReference>
<keyword evidence="6" id="KW-0804">Transcription</keyword>
<name>A0A8X6L714_TRICU</name>
<dbReference type="InterPro" id="IPR013088">
    <property type="entry name" value="Znf_NHR/GATA"/>
</dbReference>
<evidence type="ECO:0000256" key="3">
    <source>
        <dbReference type="ARBA" id="ARBA00022771"/>
    </source>
</evidence>
<feature type="domain" description="GATA-type" evidence="10">
    <location>
        <begin position="234"/>
        <end position="287"/>
    </location>
</feature>
<dbReference type="Proteomes" id="UP000887116">
    <property type="component" value="Unassembled WGS sequence"/>
</dbReference>
<keyword evidence="5" id="KW-0805">Transcription regulation</keyword>
<proteinExistence type="predicted"/>
<keyword evidence="7" id="KW-0539">Nucleus</keyword>
<dbReference type="GO" id="GO:0000978">
    <property type="term" value="F:RNA polymerase II cis-regulatory region sequence-specific DNA binding"/>
    <property type="evidence" value="ECO:0007669"/>
    <property type="project" value="TreeGrafter"/>
</dbReference>
<feature type="region of interest" description="Disordered" evidence="9">
    <location>
        <begin position="23"/>
        <end position="72"/>
    </location>
</feature>
<dbReference type="GO" id="GO:0000981">
    <property type="term" value="F:DNA-binding transcription factor activity, RNA polymerase II-specific"/>
    <property type="evidence" value="ECO:0007669"/>
    <property type="project" value="TreeGrafter"/>
</dbReference>
<evidence type="ECO:0000256" key="1">
    <source>
        <dbReference type="ARBA" id="ARBA00004123"/>
    </source>
</evidence>
<dbReference type="GO" id="GO:0045165">
    <property type="term" value="P:cell fate commitment"/>
    <property type="evidence" value="ECO:0007669"/>
    <property type="project" value="TreeGrafter"/>
</dbReference>
<reference evidence="11" key="1">
    <citation type="submission" date="2020-07" db="EMBL/GenBank/DDBJ databases">
        <title>Multicomponent nature underlies the extraordinary mechanical properties of spider dragline silk.</title>
        <authorList>
            <person name="Kono N."/>
            <person name="Nakamura H."/>
            <person name="Mori M."/>
            <person name="Yoshida Y."/>
            <person name="Ohtoshi R."/>
            <person name="Malay A.D."/>
            <person name="Moran D.A.P."/>
            <person name="Tomita M."/>
            <person name="Numata K."/>
            <person name="Arakawa K."/>
        </authorList>
    </citation>
    <scope>NUCLEOTIDE SEQUENCE</scope>
</reference>
<accession>A0A8X6L714</accession>
<feature type="compositionally biased region" description="Low complexity" evidence="9">
    <location>
        <begin position="56"/>
        <end position="69"/>
    </location>
</feature>
<dbReference type="PANTHER" id="PTHR10071">
    <property type="entry name" value="TRANSCRIPTION FACTOR GATA FAMILY MEMBER"/>
    <property type="match status" value="1"/>
</dbReference>
<evidence type="ECO:0000256" key="6">
    <source>
        <dbReference type="ARBA" id="ARBA00023163"/>
    </source>
</evidence>
<keyword evidence="2" id="KW-0479">Metal-binding</keyword>
<dbReference type="GO" id="GO:0045944">
    <property type="term" value="P:positive regulation of transcription by RNA polymerase II"/>
    <property type="evidence" value="ECO:0007669"/>
    <property type="project" value="TreeGrafter"/>
</dbReference>
<evidence type="ECO:0000256" key="9">
    <source>
        <dbReference type="SAM" id="MobiDB-lite"/>
    </source>
</evidence>
<feature type="compositionally biased region" description="Basic and acidic residues" evidence="9">
    <location>
        <begin position="275"/>
        <end position="284"/>
    </location>
</feature>
<evidence type="ECO:0000313" key="11">
    <source>
        <dbReference type="EMBL" id="GFQ98854.1"/>
    </source>
</evidence>
<protein>
    <submittedName>
        <fullName evidence="11">GATA-binding factor 3</fullName>
    </submittedName>
</protein>
<dbReference type="InterPro" id="IPR039355">
    <property type="entry name" value="Transcription_factor_GATA"/>
</dbReference>
<dbReference type="Gene3D" id="3.30.50.10">
    <property type="entry name" value="Erythroid Transcription Factor GATA-1, subunit A"/>
    <property type="match status" value="1"/>
</dbReference>
<feature type="compositionally biased region" description="Pro residues" evidence="9">
    <location>
        <begin position="307"/>
        <end position="316"/>
    </location>
</feature>
<dbReference type="SMART" id="SM00401">
    <property type="entry name" value="ZnF_GATA"/>
    <property type="match status" value="1"/>
</dbReference>
<dbReference type="AlphaFoldDB" id="A0A8X6L714"/>
<keyword evidence="4" id="KW-0862">Zinc</keyword>
<gene>
    <name evidence="11" type="primary">gata3</name>
    <name evidence="11" type="ORF">TNCT_230831</name>
</gene>